<proteinExistence type="predicted"/>
<gene>
    <name evidence="8" type="ORF">GOODEAATRI_027703</name>
</gene>
<reference evidence="8 9" key="1">
    <citation type="submission" date="2021-06" db="EMBL/GenBank/DDBJ databases">
        <authorList>
            <person name="Palmer J.M."/>
        </authorList>
    </citation>
    <scope>NUCLEOTIDE SEQUENCE [LARGE SCALE GENOMIC DNA]</scope>
    <source>
        <strain evidence="8 9">GA_2019</strain>
        <tissue evidence="8">Muscle</tissue>
    </source>
</reference>
<dbReference type="InterPro" id="IPR000337">
    <property type="entry name" value="GPCR_3"/>
</dbReference>
<keyword evidence="4" id="KW-0472">Membrane</keyword>
<evidence type="ECO:0000256" key="2">
    <source>
        <dbReference type="ARBA" id="ARBA00022692"/>
    </source>
</evidence>
<evidence type="ECO:0000313" key="9">
    <source>
        <dbReference type="Proteomes" id="UP001476798"/>
    </source>
</evidence>
<name>A0ABV0Q2B0_9TELE</name>
<dbReference type="Proteomes" id="UP001476798">
    <property type="component" value="Unassembled WGS sequence"/>
</dbReference>
<dbReference type="SUPFAM" id="SSF53822">
    <property type="entry name" value="Periplasmic binding protein-like I"/>
    <property type="match status" value="1"/>
</dbReference>
<organism evidence="8 9">
    <name type="scientific">Goodea atripinnis</name>
    <dbReference type="NCBI Taxonomy" id="208336"/>
    <lineage>
        <taxon>Eukaryota</taxon>
        <taxon>Metazoa</taxon>
        <taxon>Chordata</taxon>
        <taxon>Craniata</taxon>
        <taxon>Vertebrata</taxon>
        <taxon>Euteleostomi</taxon>
        <taxon>Actinopterygii</taxon>
        <taxon>Neopterygii</taxon>
        <taxon>Teleostei</taxon>
        <taxon>Neoteleostei</taxon>
        <taxon>Acanthomorphata</taxon>
        <taxon>Ovalentaria</taxon>
        <taxon>Atherinomorphae</taxon>
        <taxon>Cyprinodontiformes</taxon>
        <taxon>Goodeidae</taxon>
        <taxon>Goodea</taxon>
    </lineage>
</organism>
<keyword evidence="5" id="KW-0675">Receptor</keyword>
<keyword evidence="6" id="KW-0325">Glycoprotein</keyword>
<feature type="domain" description="Receptor ligand binding region" evidence="7">
    <location>
        <begin position="1"/>
        <end position="98"/>
    </location>
</feature>
<dbReference type="EMBL" id="JAHRIO010093635">
    <property type="protein sequence ID" value="MEQ2189673.1"/>
    <property type="molecule type" value="Genomic_DNA"/>
</dbReference>
<comment type="caution">
    <text evidence="8">The sequence shown here is derived from an EMBL/GenBank/DDBJ whole genome shotgun (WGS) entry which is preliminary data.</text>
</comment>
<dbReference type="PRINTS" id="PR00248">
    <property type="entry name" value="GPCRMGR"/>
</dbReference>
<dbReference type="PANTHER" id="PTHR24061">
    <property type="entry name" value="CALCIUM-SENSING RECEPTOR-RELATED"/>
    <property type="match status" value="1"/>
</dbReference>
<comment type="subcellular location">
    <subcellularLocation>
        <location evidence="1">Membrane</location>
        <topology evidence="1">Multi-pass membrane protein</topology>
    </subcellularLocation>
</comment>
<keyword evidence="2" id="KW-0812">Transmembrane</keyword>
<keyword evidence="9" id="KW-1185">Reference proteome</keyword>
<evidence type="ECO:0000256" key="3">
    <source>
        <dbReference type="ARBA" id="ARBA00022989"/>
    </source>
</evidence>
<protein>
    <recommendedName>
        <fullName evidence="7">Receptor ligand binding region domain-containing protein</fullName>
    </recommendedName>
</protein>
<evidence type="ECO:0000256" key="6">
    <source>
        <dbReference type="ARBA" id="ARBA00023180"/>
    </source>
</evidence>
<evidence type="ECO:0000256" key="4">
    <source>
        <dbReference type="ARBA" id="ARBA00023136"/>
    </source>
</evidence>
<keyword evidence="3" id="KW-1133">Transmembrane helix</keyword>
<feature type="non-terminal residue" evidence="8">
    <location>
        <position position="129"/>
    </location>
</feature>
<dbReference type="PANTHER" id="PTHR24061:SF0">
    <property type="entry name" value="C-FAMILY ODORANT RECEPTOR OLFCT1"/>
    <property type="match status" value="1"/>
</dbReference>
<dbReference type="InterPro" id="IPR000068">
    <property type="entry name" value="GPCR_3_Ca_sens_rcpt-rel"/>
</dbReference>
<dbReference type="InterPro" id="IPR001828">
    <property type="entry name" value="ANF_lig-bd_rcpt"/>
</dbReference>
<dbReference type="Pfam" id="PF01094">
    <property type="entry name" value="ANF_receptor"/>
    <property type="match status" value="1"/>
</dbReference>
<accession>A0ABV0Q2B0</accession>
<evidence type="ECO:0000313" key="8">
    <source>
        <dbReference type="EMBL" id="MEQ2189673.1"/>
    </source>
</evidence>
<dbReference type="Gene3D" id="3.40.50.2300">
    <property type="match status" value="1"/>
</dbReference>
<sequence length="129" mass="13779">MMFAIEEINKEGNLLPNITIGYKIYDSCSTPHQALKAAMELMGSEKASEVEQNSNSTCNESIPVVIGDGGSSQSLVVARFLGVFIVPQVPLSVCSTVCSPGTRKAMRPNFPICCYDCVPCTPGEISNLS</sequence>
<evidence type="ECO:0000259" key="7">
    <source>
        <dbReference type="Pfam" id="PF01094"/>
    </source>
</evidence>
<evidence type="ECO:0000256" key="5">
    <source>
        <dbReference type="ARBA" id="ARBA00023170"/>
    </source>
</evidence>
<evidence type="ECO:0000256" key="1">
    <source>
        <dbReference type="ARBA" id="ARBA00004141"/>
    </source>
</evidence>
<dbReference type="InterPro" id="IPR028082">
    <property type="entry name" value="Peripla_BP_I"/>
</dbReference>